<dbReference type="EMBL" id="JACHFM010000002">
    <property type="protein sequence ID" value="MBB5222037.1"/>
    <property type="molecule type" value="Genomic_DNA"/>
</dbReference>
<dbReference type="PROSITE" id="PS51318">
    <property type="entry name" value="TAT"/>
    <property type="match status" value="1"/>
</dbReference>
<dbReference type="InterPro" id="IPR022742">
    <property type="entry name" value="Hydrolase_4"/>
</dbReference>
<keyword evidence="3" id="KW-0378">Hydrolase</keyword>
<dbReference type="AlphaFoldDB" id="A0A840SJF1"/>
<dbReference type="InterPro" id="IPR006311">
    <property type="entry name" value="TAT_signal"/>
</dbReference>
<evidence type="ECO:0000313" key="4">
    <source>
        <dbReference type="Proteomes" id="UP000549457"/>
    </source>
</evidence>
<gene>
    <name evidence="3" type="ORF">HNP73_001973</name>
</gene>
<comment type="caution">
    <text evidence="3">The sequence shown here is derived from an EMBL/GenBank/DDBJ whole genome shotgun (WGS) entry which is preliminary data.</text>
</comment>
<accession>A0A840SJF1</accession>
<dbReference type="InterPro" id="IPR000073">
    <property type="entry name" value="AB_hydrolase_1"/>
</dbReference>
<sequence length="306" mass="32057">MPLSRRRLLALAASAAVASTAACTATPGGPMPRAAGDDGTLVVHAFPTTGPPRAVILALHGYGDAGDLTFARAAAAWTARGIAVFAPDQRGFGTNPSRQHWPGVDALAADARAHARALRRRYPDLPLTVVGHSMGGGVALVAAGAGLDADGLVLAGPAIAGGAALGEVSRSAARLLAAALPDRRWTGRGIVRIQPTDDLEALRAVKADPRHYGDPSSRELYGLVQLMDHAAAAAPSVYLPTVVMMGARDEVLRPEDVQTIAVRIPGLTRFVLYPRGWHWLFRDRQAPRVWADTGDFALGVTRTGFP</sequence>
<dbReference type="PRINTS" id="PR00111">
    <property type="entry name" value="ABHYDROLASE"/>
</dbReference>
<dbReference type="PANTHER" id="PTHR11614">
    <property type="entry name" value="PHOSPHOLIPASE-RELATED"/>
    <property type="match status" value="1"/>
</dbReference>
<feature type="chain" id="PRO_5032344522" evidence="1">
    <location>
        <begin position="25"/>
        <end position="306"/>
    </location>
</feature>
<feature type="signal peptide" evidence="1">
    <location>
        <begin position="1"/>
        <end position="24"/>
    </location>
</feature>
<dbReference type="InterPro" id="IPR051044">
    <property type="entry name" value="MAG_DAG_Lipase"/>
</dbReference>
<evidence type="ECO:0000256" key="1">
    <source>
        <dbReference type="SAM" id="SignalP"/>
    </source>
</evidence>
<dbReference type="InterPro" id="IPR029058">
    <property type="entry name" value="AB_hydrolase_fold"/>
</dbReference>
<dbReference type="RefSeq" id="WP_184148462.1">
    <property type="nucleotide sequence ID" value="NZ_JACHFM010000002.1"/>
</dbReference>
<proteinExistence type="predicted"/>
<dbReference type="SUPFAM" id="SSF53474">
    <property type="entry name" value="alpha/beta-Hydrolases"/>
    <property type="match status" value="1"/>
</dbReference>
<protein>
    <submittedName>
        <fullName evidence="3">Alpha-beta hydrolase superfamily lysophospholipase</fullName>
    </submittedName>
</protein>
<organism evidence="3 4">
    <name type="scientific">Amaricoccus macauensis</name>
    <dbReference type="NCBI Taxonomy" id="57001"/>
    <lineage>
        <taxon>Bacteria</taxon>
        <taxon>Pseudomonadati</taxon>
        <taxon>Pseudomonadota</taxon>
        <taxon>Alphaproteobacteria</taxon>
        <taxon>Rhodobacterales</taxon>
        <taxon>Paracoccaceae</taxon>
        <taxon>Amaricoccus</taxon>
    </lineage>
</organism>
<keyword evidence="1" id="KW-0732">Signal</keyword>
<dbReference type="Pfam" id="PF12146">
    <property type="entry name" value="Hydrolase_4"/>
    <property type="match status" value="1"/>
</dbReference>
<dbReference type="Gene3D" id="3.40.50.1820">
    <property type="entry name" value="alpha/beta hydrolase"/>
    <property type="match status" value="1"/>
</dbReference>
<dbReference type="Proteomes" id="UP000549457">
    <property type="component" value="Unassembled WGS sequence"/>
</dbReference>
<name>A0A840SJF1_9RHOB</name>
<dbReference type="GO" id="GO:0016787">
    <property type="term" value="F:hydrolase activity"/>
    <property type="evidence" value="ECO:0007669"/>
    <property type="project" value="UniProtKB-KW"/>
</dbReference>
<evidence type="ECO:0000313" key="3">
    <source>
        <dbReference type="EMBL" id="MBB5222037.1"/>
    </source>
</evidence>
<keyword evidence="4" id="KW-1185">Reference proteome</keyword>
<feature type="domain" description="Serine aminopeptidase S33" evidence="2">
    <location>
        <begin position="51"/>
        <end position="284"/>
    </location>
</feature>
<dbReference type="PROSITE" id="PS51257">
    <property type="entry name" value="PROKAR_LIPOPROTEIN"/>
    <property type="match status" value="1"/>
</dbReference>
<reference evidence="3 4" key="1">
    <citation type="submission" date="2020-08" db="EMBL/GenBank/DDBJ databases">
        <title>Genomic Encyclopedia of Type Strains, Phase IV (KMG-IV): sequencing the most valuable type-strain genomes for metagenomic binning, comparative biology and taxonomic classification.</title>
        <authorList>
            <person name="Goeker M."/>
        </authorList>
    </citation>
    <scope>NUCLEOTIDE SEQUENCE [LARGE SCALE GENOMIC DNA]</scope>
    <source>
        <strain evidence="3 4">DSM 101730</strain>
    </source>
</reference>
<evidence type="ECO:0000259" key="2">
    <source>
        <dbReference type="Pfam" id="PF12146"/>
    </source>
</evidence>